<accession>A0AAN7SYL9</accession>
<proteinExistence type="predicted"/>
<dbReference type="AlphaFoldDB" id="A0AAN7SYL9"/>
<evidence type="ECO:0000313" key="2">
    <source>
        <dbReference type="EMBL" id="KAK5085208.1"/>
    </source>
</evidence>
<name>A0AAN7SYL9_9EURO</name>
<feature type="region of interest" description="Disordered" evidence="1">
    <location>
        <begin position="1"/>
        <end position="160"/>
    </location>
</feature>
<feature type="compositionally biased region" description="Polar residues" evidence="1">
    <location>
        <begin position="31"/>
        <end position="52"/>
    </location>
</feature>
<evidence type="ECO:0000256" key="1">
    <source>
        <dbReference type="SAM" id="MobiDB-lite"/>
    </source>
</evidence>
<protein>
    <submittedName>
        <fullName evidence="2">Uncharacterized protein</fullName>
    </submittedName>
</protein>
<comment type="caution">
    <text evidence="2">The sequence shown here is derived from an EMBL/GenBank/DDBJ whole genome shotgun (WGS) entry which is preliminary data.</text>
</comment>
<dbReference type="EMBL" id="JAVRRJ010000004">
    <property type="protein sequence ID" value="KAK5085208.1"/>
    <property type="molecule type" value="Genomic_DNA"/>
</dbReference>
<reference evidence="2 3" key="1">
    <citation type="submission" date="2023-08" db="EMBL/GenBank/DDBJ databases">
        <title>Black Yeasts Isolated from many extreme environments.</title>
        <authorList>
            <person name="Coleine C."/>
            <person name="Stajich J.E."/>
            <person name="Selbmann L."/>
        </authorList>
    </citation>
    <scope>NUCLEOTIDE SEQUENCE [LARGE SCALE GENOMIC DNA]</scope>
    <source>
        <strain evidence="2 3">CCFEE 5910</strain>
    </source>
</reference>
<keyword evidence="3" id="KW-1185">Reference proteome</keyword>
<gene>
    <name evidence="2" type="ORF">LTR05_004488</name>
</gene>
<evidence type="ECO:0000313" key="3">
    <source>
        <dbReference type="Proteomes" id="UP001309876"/>
    </source>
</evidence>
<sequence length="160" mass="16243">MDRNFESNMGAGRSQGVADERNDYGLGAGGSQAQDTLSTTLSASERGNTENLGTGRGAQPSDTGDNQFGVGNERRDQAPGFGGGEEGMWKTAGGTGVMGGQADDGHNEYGMGSGRPTSEQGMGIIPGKESEGHGHGGSSGGGLKDKIKGVFSKDKANRES</sequence>
<dbReference type="Proteomes" id="UP001309876">
    <property type="component" value="Unassembled WGS sequence"/>
</dbReference>
<feature type="compositionally biased region" description="Basic and acidic residues" evidence="1">
    <location>
        <begin position="143"/>
        <end position="160"/>
    </location>
</feature>
<organism evidence="2 3">
    <name type="scientific">Lithohypha guttulata</name>
    <dbReference type="NCBI Taxonomy" id="1690604"/>
    <lineage>
        <taxon>Eukaryota</taxon>
        <taxon>Fungi</taxon>
        <taxon>Dikarya</taxon>
        <taxon>Ascomycota</taxon>
        <taxon>Pezizomycotina</taxon>
        <taxon>Eurotiomycetes</taxon>
        <taxon>Chaetothyriomycetidae</taxon>
        <taxon>Chaetothyriales</taxon>
        <taxon>Trichomeriaceae</taxon>
        <taxon>Lithohypha</taxon>
    </lineage>
</organism>